<dbReference type="PANTHER" id="PTHR34406:SF1">
    <property type="entry name" value="PROTEIN YCEI"/>
    <property type="match status" value="1"/>
</dbReference>
<gene>
    <name evidence="3" type="ORF">VA613_05340</name>
</gene>
<dbReference type="InterPro" id="IPR036761">
    <property type="entry name" value="TTHA0802/YceI-like_sf"/>
</dbReference>
<keyword evidence="4" id="KW-1185">Reference proteome</keyword>
<evidence type="ECO:0000313" key="3">
    <source>
        <dbReference type="EMBL" id="WRS40294.1"/>
    </source>
</evidence>
<proteinExistence type="predicted"/>
<reference evidence="3 4" key="1">
    <citation type="submission" date="2023-12" db="EMBL/GenBank/DDBJ databases">
        <title>Thiobacillus sedimentum sp. nov., a chemolithoautotrophic sulfur-oxidizing bacterium isolated from freshwater sediment.</title>
        <authorList>
            <person name="Luo J."/>
            <person name="Dai C."/>
        </authorList>
    </citation>
    <scope>NUCLEOTIDE SEQUENCE [LARGE SCALE GENOMIC DNA]</scope>
    <source>
        <strain evidence="3 4">SCUT-2</strain>
    </source>
</reference>
<dbReference type="RefSeq" id="WP_324780824.1">
    <property type="nucleotide sequence ID" value="NZ_CP141769.1"/>
</dbReference>
<feature type="signal peptide" evidence="1">
    <location>
        <begin position="1"/>
        <end position="38"/>
    </location>
</feature>
<dbReference type="EMBL" id="CP141769">
    <property type="protein sequence ID" value="WRS40294.1"/>
    <property type="molecule type" value="Genomic_DNA"/>
</dbReference>
<dbReference type="SMART" id="SM00867">
    <property type="entry name" value="YceI"/>
    <property type="match status" value="1"/>
</dbReference>
<dbReference type="Pfam" id="PF04264">
    <property type="entry name" value="YceI"/>
    <property type="match status" value="1"/>
</dbReference>
<accession>A0ABZ1CM67</accession>
<organism evidence="3 4">
    <name type="scientific">Thiobacillus sedimenti</name>
    <dbReference type="NCBI Taxonomy" id="3110231"/>
    <lineage>
        <taxon>Bacteria</taxon>
        <taxon>Pseudomonadati</taxon>
        <taxon>Pseudomonadota</taxon>
        <taxon>Betaproteobacteria</taxon>
        <taxon>Nitrosomonadales</taxon>
        <taxon>Thiobacillaceae</taxon>
        <taxon>Thiobacillus</taxon>
    </lineage>
</organism>
<dbReference type="InterPro" id="IPR007372">
    <property type="entry name" value="Lipid/polyisoprenoid-bd_YceI"/>
</dbReference>
<dbReference type="Gene3D" id="2.40.128.110">
    <property type="entry name" value="Lipid/polyisoprenoid-binding, YceI-like"/>
    <property type="match status" value="1"/>
</dbReference>
<name>A0ABZ1CM67_9PROT</name>
<evidence type="ECO:0000256" key="1">
    <source>
        <dbReference type="SAM" id="SignalP"/>
    </source>
</evidence>
<feature type="chain" id="PRO_5046842287" evidence="1">
    <location>
        <begin position="39"/>
        <end position="207"/>
    </location>
</feature>
<protein>
    <submittedName>
        <fullName evidence="3">YceI family protein</fullName>
    </submittedName>
</protein>
<evidence type="ECO:0000259" key="2">
    <source>
        <dbReference type="SMART" id="SM00867"/>
    </source>
</evidence>
<keyword evidence="1" id="KW-0732">Signal</keyword>
<dbReference type="Proteomes" id="UP001334732">
    <property type="component" value="Chromosome"/>
</dbReference>
<dbReference type="SUPFAM" id="SSF101874">
    <property type="entry name" value="YceI-like"/>
    <property type="match status" value="1"/>
</dbReference>
<sequence>MHPDANPATVPHAPHPRARRTVALAGLAALLLAGAVQAAEFNRLLPDKSAIGFGYRQMNVPMEGRFSRFGGTIRFDPASPAAAQAQIAIELASIDTGFPEGNDEVGGKLWFDIRQFPQARFVSTSVKPLGNNRFQVTGKMTIKGRTHDATAPATFRQEGSLGVFEGSFVLKRADYGIGEGMWADFGTVANEVQIRFRLVAAAAAGKQ</sequence>
<dbReference type="PANTHER" id="PTHR34406">
    <property type="entry name" value="PROTEIN YCEI"/>
    <property type="match status" value="1"/>
</dbReference>
<feature type="domain" description="Lipid/polyisoprenoid-binding YceI-like" evidence="2">
    <location>
        <begin position="41"/>
        <end position="201"/>
    </location>
</feature>
<evidence type="ECO:0000313" key="4">
    <source>
        <dbReference type="Proteomes" id="UP001334732"/>
    </source>
</evidence>